<accession>E3MU68</accession>
<name>E3MU68_CAERE</name>
<dbReference type="PANTHER" id="PTHR21447">
    <property type="entry name" value="RING-TYPE DOMAIN-CONTAINING PROTEIN-RELATED"/>
    <property type="match status" value="1"/>
</dbReference>
<feature type="region of interest" description="Disordered" evidence="2">
    <location>
        <begin position="556"/>
        <end position="634"/>
    </location>
</feature>
<reference evidence="4" key="1">
    <citation type="submission" date="2007-07" db="EMBL/GenBank/DDBJ databases">
        <title>PCAP assembly of the Caenorhabditis remanei genome.</title>
        <authorList>
            <consortium name="The Caenorhabditis remanei Sequencing Consortium"/>
            <person name="Wilson R.K."/>
        </authorList>
    </citation>
    <scope>NUCLEOTIDE SEQUENCE [LARGE SCALE GENOMIC DNA]</scope>
    <source>
        <strain evidence="4">PB4641</strain>
    </source>
</reference>
<evidence type="ECO:0000313" key="5">
    <source>
        <dbReference type="Proteomes" id="UP000008281"/>
    </source>
</evidence>
<feature type="compositionally biased region" description="Polar residues" evidence="2">
    <location>
        <begin position="598"/>
        <end position="615"/>
    </location>
</feature>
<dbReference type="eggNOG" id="KOG0800">
    <property type="taxonomic scope" value="Eukaryota"/>
</dbReference>
<dbReference type="InParanoid" id="E3MU68"/>
<feature type="compositionally biased region" description="Basic and acidic residues" evidence="2">
    <location>
        <begin position="567"/>
        <end position="590"/>
    </location>
</feature>
<gene>
    <name evidence="4" type="ORF">CRE_22522</name>
</gene>
<dbReference type="OrthoDB" id="5900040at2759"/>
<dbReference type="InterPro" id="IPR056711">
    <property type="entry name" value="DUF7809"/>
</dbReference>
<dbReference type="GO" id="GO:0045121">
    <property type="term" value="C:membrane raft"/>
    <property type="evidence" value="ECO:0007669"/>
    <property type="project" value="TreeGrafter"/>
</dbReference>
<dbReference type="EMBL" id="DS268478">
    <property type="protein sequence ID" value="EFP09040.1"/>
    <property type="molecule type" value="Genomic_DNA"/>
</dbReference>
<sequence>MSKYLESPDYMLTSTWLGSIAQSYILNELRSSINKNIFSRKLFVEDNGKALIQKILDKSNYKLRMYGSADELSQNLKIYQNFPKSYRLFKTEFEPFTTTATIYRSLKNEEYICKSDLFVILQNMALDIIPAADSAEVFPMIIVFLLSEQDELPHRLEFIKFDQKVFDEIEMEMRETKKLCAISLSELVVLGTQFAAGNFDSLVAKFEKVNVVKRDPDEIREELKDYYNKIKASNPNPVKDLVLLLITTAAMICLNQIINVKRPEMFHPNSINKTPMIVRLFEDGDQKFVMESELAIAMWPEKASEIFAKKGEVGFHEYTTITLDEAIRKGAGRVEFIRYPIKRAKHRAVPIEGPDPEDPNDWCILALDAFFEYMKSAITGFKIFQKCGTSADAFGNAEHMFSALEKVFKHEVKSPYFLQIESINYMLTTLQNDMKSFPTTKDVRNVKKNGFTVQHLKNELNHLGLTGTFPEILDCAEDVYKGIDKAKKERYLRTCDLFDAVENCQLICLLNRIPNVGYYIHSIVKLYNFQLKMFVHNQKGCGRILGYKCEHCEEKKNASDETVPTPSEKEIQKPLKNLKIESSDETSSQKEEEEVQKTSDLQNPPQNPKNESSNNSDDDKENQNPIKDQKTSKKMVSDIMKLLAQRSKVSIESSNILKDNLENCVSESQQQTQLQMELKEKISAKTEENQRLEETILKLTAENEANQRVIQQLLDKLAVGIQKKDMEEVSDDSGDLLAVRIPPVVICYVCHKEIEPSDDDWLDCSRTGEKFHQVCAYFHIRIHEECPACDDKIPNYF</sequence>
<protein>
    <recommendedName>
        <fullName evidence="3">DUF7809 domain-containing protein</fullName>
    </recommendedName>
</protein>
<keyword evidence="5" id="KW-1185">Reference proteome</keyword>
<dbReference type="GO" id="GO:0045087">
    <property type="term" value="P:innate immune response"/>
    <property type="evidence" value="ECO:0007669"/>
    <property type="project" value="TreeGrafter"/>
</dbReference>
<dbReference type="AlphaFoldDB" id="E3MU68"/>
<dbReference type="HOGENOM" id="CLU_007994_0_0_1"/>
<evidence type="ECO:0000256" key="1">
    <source>
        <dbReference type="SAM" id="Coils"/>
    </source>
</evidence>
<dbReference type="PANTHER" id="PTHR21447:SF13">
    <property type="entry name" value="RING-TYPE DOMAIN-CONTAINING PROTEIN"/>
    <property type="match status" value="1"/>
</dbReference>
<evidence type="ECO:0000259" key="3">
    <source>
        <dbReference type="Pfam" id="PF25100"/>
    </source>
</evidence>
<feature type="domain" description="DUF7809" evidence="3">
    <location>
        <begin position="111"/>
        <end position="269"/>
    </location>
</feature>
<dbReference type="Pfam" id="PF25100">
    <property type="entry name" value="DUF7809"/>
    <property type="match status" value="1"/>
</dbReference>
<proteinExistence type="predicted"/>
<keyword evidence="1" id="KW-0175">Coiled coil</keyword>
<dbReference type="Proteomes" id="UP000008281">
    <property type="component" value="Unassembled WGS sequence"/>
</dbReference>
<organism evidence="5">
    <name type="scientific">Caenorhabditis remanei</name>
    <name type="common">Caenorhabditis vulgaris</name>
    <dbReference type="NCBI Taxonomy" id="31234"/>
    <lineage>
        <taxon>Eukaryota</taxon>
        <taxon>Metazoa</taxon>
        <taxon>Ecdysozoa</taxon>
        <taxon>Nematoda</taxon>
        <taxon>Chromadorea</taxon>
        <taxon>Rhabditida</taxon>
        <taxon>Rhabditina</taxon>
        <taxon>Rhabditomorpha</taxon>
        <taxon>Rhabditoidea</taxon>
        <taxon>Rhabditidae</taxon>
        <taxon>Peloderinae</taxon>
        <taxon>Caenorhabditis</taxon>
    </lineage>
</organism>
<feature type="coiled-coil region" evidence="1">
    <location>
        <begin position="675"/>
        <end position="709"/>
    </location>
</feature>
<evidence type="ECO:0000256" key="2">
    <source>
        <dbReference type="SAM" id="MobiDB-lite"/>
    </source>
</evidence>
<evidence type="ECO:0000313" key="4">
    <source>
        <dbReference type="EMBL" id="EFP09040.1"/>
    </source>
</evidence>